<name>A0A811LE88_9BILA</name>
<evidence type="ECO:0000256" key="1">
    <source>
        <dbReference type="SAM" id="MobiDB-lite"/>
    </source>
</evidence>
<gene>
    <name evidence="2" type="ORF">BOKJ2_LOCUS11860</name>
</gene>
<keyword evidence="3" id="KW-1185">Reference proteome</keyword>
<dbReference type="Proteomes" id="UP000614601">
    <property type="component" value="Unassembled WGS sequence"/>
</dbReference>
<dbReference type="EMBL" id="CAJFDH010000005">
    <property type="protein sequence ID" value="CAD5226003.1"/>
    <property type="molecule type" value="Genomic_DNA"/>
</dbReference>
<feature type="compositionally biased region" description="Acidic residues" evidence="1">
    <location>
        <begin position="53"/>
        <end position="66"/>
    </location>
</feature>
<feature type="compositionally biased region" description="Basic and acidic residues" evidence="1">
    <location>
        <begin position="21"/>
        <end position="52"/>
    </location>
</feature>
<dbReference type="Proteomes" id="UP000783686">
    <property type="component" value="Unassembled WGS sequence"/>
</dbReference>
<comment type="caution">
    <text evidence="2">The sequence shown here is derived from an EMBL/GenBank/DDBJ whole genome shotgun (WGS) entry which is preliminary data.</text>
</comment>
<reference evidence="2" key="1">
    <citation type="submission" date="2020-09" db="EMBL/GenBank/DDBJ databases">
        <authorList>
            <person name="Kikuchi T."/>
        </authorList>
    </citation>
    <scope>NUCLEOTIDE SEQUENCE</scope>
    <source>
        <strain evidence="2">SH1</strain>
    </source>
</reference>
<dbReference type="EMBL" id="CAJFCW020000005">
    <property type="protein sequence ID" value="CAG9121605.1"/>
    <property type="molecule type" value="Genomic_DNA"/>
</dbReference>
<feature type="region of interest" description="Disordered" evidence="1">
    <location>
        <begin position="21"/>
        <end position="66"/>
    </location>
</feature>
<sequence>MLEIKLELELKLEPEPKVELEHKLKPETNPETELVPKPKAKLESALEPKPEPELDPELEPEPEPEPVLDRTWVANVLRTFMQITSTFPLFARECESIRTSIPGLRDRSVLPCSSTAQQPAILYCSIE</sequence>
<proteinExistence type="predicted"/>
<protein>
    <submittedName>
        <fullName evidence="2">Uncharacterized protein</fullName>
    </submittedName>
</protein>
<evidence type="ECO:0000313" key="2">
    <source>
        <dbReference type="EMBL" id="CAD5226003.1"/>
    </source>
</evidence>
<dbReference type="AlphaFoldDB" id="A0A811LE88"/>
<evidence type="ECO:0000313" key="3">
    <source>
        <dbReference type="Proteomes" id="UP000614601"/>
    </source>
</evidence>
<organism evidence="2 3">
    <name type="scientific">Bursaphelenchus okinawaensis</name>
    <dbReference type="NCBI Taxonomy" id="465554"/>
    <lineage>
        <taxon>Eukaryota</taxon>
        <taxon>Metazoa</taxon>
        <taxon>Ecdysozoa</taxon>
        <taxon>Nematoda</taxon>
        <taxon>Chromadorea</taxon>
        <taxon>Rhabditida</taxon>
        <taxon>Tylenchina</taxon>
        <taxon>Tylenchomorpha</taxon>
        <taxon>Aphelenchoidea</taxon>
        <taxon>Aphelenchoididae</taxon>
        <taxon>Bursaphelenchus</taxon>
    </lineage>
</organism>
<accession>A0A811LE88</accession>